<dbReference type="Pfam" id="PF00584">
    <property type="entry name" value="SecE"/>
    <property type="match status" value="1"/>
</dbReference>
<feature type="transmembrane region" description="Helical" evidence="9">
    <location>
        <begin position="50"/>
        <end position="71"/>
    </location>
</feature>
<keyword evidence="7 9" id="KW-0811">Translocation</keyword>
<gene>
    <name evidence="9" type="primary">secE</name>
    <name evidence="11" type="ORF">CIK66_04155</name>
</gene>
<dbReference type="Gene3D" id="1.20.5.1030">
    <property type="entry name" value="Preprotein translocase secy subunit"/>
    <property type="match status" value="1"/>
</dbReference>
<evidence type="ECO:0000313" key="11">
    <source>
        <dbReference type="EMBL" id="PCC40424.1"/>
    </source>
</evidence>
<keyword evidence="2 9" id="KW-0813">Transport</keyword>
<dbReference type="HAMAP" id="MF_00422">
    <property type="entry name" value="SecE"/>
    <property type="match status" value="1"/>
</dbReference>
<evidence type="ECO:0000256" key="6">
    <source>
        <dbReference type="ARBA" id="ARBA00022989"/>
    </source>
</evidence>
<keyword evidence="6 9" id="KW-1133">Transmembrane helix</keyword>
<dbReference type="EMBL" id="NRGR01000007">
    <property type="protein sequence ID" value="PCC40424.1"/>
    <property type="molecule type" value="Genomic_DNA"/>
</dbReference>
<feature type="compositionally biased region" description="Polar residues" evidence="10">
    <location>
        <begin position="1"/>
        <end position="12"/>
    </location>
</feature>
<evidence type="ECO:0000256" key="7">
    <source>
        <dbReference type="ARBA" id="ARBA00023010"/>
    </source>
</evidence>
<comment type="function">
    <text evidence="9">Essential subunit of the Sec protein translocation channel SecYEG. Clamps together the 2 halves of SecY. May contact the channel plug during translocation.</text>
</comment>
<dbReference type="OrthoDB" id="9805743at2"/>
<dbReference type="GeneID" id="95325904"/>
<dbReference type="GO" id="GO:0008320">
    <property type="term" value="F:protein transmembrane transporter activity"/>
    <property type="evidence" value="ECO:0007669"/>
    <property type="project" value="UniProtKB-UniRule"/>
</dbReference>
<keyword evidence="12" id="KW-1185">Reference proteome</keyword>
<comment type="similarity">
    <text evidence="9">Belongs to the SecE/SEC61-gamma family.</text>
</comment>
<comment type="caution">
    <text evidence="11">The sequence shown here is derived from an EMBL/GenBank/DDBJ whole genome shotgun (WGS) entry which is preliminary data.</text>
</comment>
<evidence type="ECO:0000256" key="3">
    <source>
        <dbReference type="ARBA" id="ARBA00022475"/>
    </source>
</evidence>
<feature type="region of interest" description="Disordered" evidence="10">
    <location>
        <begin position="1"/>
        <end position="20"/>
    </location>
</feature>
<protein>
    <recommendedName>
        <fullName evidence="9">Protein translocase subunit SecE</fullName>
    </recommendedName>
</protein>
<dbReference type="AlphaFoldDB" id="A0A2A3YM99"/>
<keyword evidence="5 9" id="KW-0653">Protein transport</keyword>
<dbReference type="PANTHER" id="PTHR33910">
    <property type="entry name" value="PROTEIN TRANSLOCASE SUBUNIT SECE"/>
    <property type="match status" value="1"/>
</dbReference>
<dbReference type="InterPro" id="IPR038379">
    <property type="entry name" value="SecE_sf"/>
</dbReference>
<reference evidence="11 12" key="1">
    <citation type="journal article" date="2017" name="Elife">
        <title>Extensive horizontal gene transfer in cheese-associated bacteria.</title>
        <authorList>
            <person name="Bonham K.S."/>
            <person name="Wolfe B.E."/>
            <person name="Dutton R.J."/>
        </authorList>
    </citation>
    <scope>NUCLEOTIDE SEQUENCE [LARGE SCALE GENOMIC DNA]</scope>
    <source>
        <strain evidence="11 12">341_9</strain>
    </source>
</reference>
<comment type="subunit">
    <text evidence="9">Component of the Sec protein translocase complex. Heterotrimer consisting of SecY, SecE and SecG subunits. The heterotrimers can form oligomers, although 1 heterotrimer is thought to be able to translocate proteins. Interacts with the ribosome. Interacts with SecDF, and other proteins may be involved. Interacts with SecA.</text>
</comment>
<dbReference type="NCBIfam" id="TIGR00964">
    <property type="entry name" value="secE_bact"/>
    <property type="match status" value="1"/>
</dbReference>
<dbReference type="Proteomes" id="UP000218598">
    <property type="component" value="Unassembled WGS sequence"/>
</dbReference>
<dbReference type="GO" id="GO:0043952">
    <property type="term" value="P:protein transport by the Sec complex"/>
    <property type="evidence" value="ECO:0007669"/>
    <property type="project" value="UniProtKB-UniRule"/>
</dbReference>
<keyword evidence="3 9" id="KW-1003">Cell membrane</keyword>
<keyword evidence="4 9" id="KW-0812">Transmembrane</keyword>
<proteinExistence type="inferred from homology"/>
<evidence type="ECO:0000256" key="1">
    <source>
        <dbReference type="ARBA" id="ARBA00004370"/>
    </source>
</evidence>
<dbReference type="RefSeq" id="WP_096163384.1">
    <property type="nucleotide sequence ID" value="NZ_BAAAIQ010000026.1"/>
</dbReference>
<accession>A0A2A3YM99</accession>
<dbReference type="GO" id="GO:0005886">
    <property type="term" value="C:plasma membrane"/>
    <property type="evidence" value="ECO:0007669"/>
    <property type="project" value="UniProtKB-SubCell"/>
</dbReference>
<keyword evidence="8 9" id="KW-0472">Membrane</keyword>
<evidence type="ECO:0000256" key="9">
    <source>
        <dbReference type="HAMAP-Rule" id="MF_00422"/>
    </source>
</evidence>
<evidence type="ECO:0000256" key="4">
    <source>
        <dbReference type="ARBA" id="ARBA00022692"/>
    </source>
</evidence>
<dbReference type="InterPro" id="IPR005807">
    <property type="entry name" value="SecE_bac"/>
</dbReference>
<sequence length="90" mass="9691">MNSSQNAPSTPTGADAAGHRSRNPFVAIGLFVRQVIAELRKVVVPTRRDLVVYTITVLAFVVAMILMIFGLDAAFSWLSRIAFSDPSAGL</sequence>
<evidence type="ECO:0000256" key="2">
    <source>
        <dbReference type="ARBA" id="ARBA00022448"/>
    </source>
</evidence>
<organism evidence="11 12">
    <name type="scientific">Brachybacterium alimentarium</name>
    <dbReference type="NCBI Taxonomy" id="47845"/>
    <lineage>
        <taxon>Bacteria</taxon>
        <taxon>Bacillati</taxon>
        <taxon>Actinomycetota</taxon>
        <taxon>Actinomycetes</taxon>
        <taxon>Micrococcales</taxon>
        <taxon>Dermabacteraceae</taxon>
        <taxon>Brachybacterium</taxon>
    </lineage>
</organism>
<dbReference type="GO" id="GO:0065002">
    <property type="term" value="P:intracellular protein transmembrane transport"/>
    <property type="evidence" value="ECO:0007669"/>
    <property type="project" value="UniProtKB-UniRule"/>
</dbReference>
<evidence type="ECO:0000256" key="10">
    <source>
        <dbReference type="SAM" id="MobiDB-lite"/>
    </source>
</evidence>
<name>A0A2A3YM99_9MICO</name>
<evidence type="ECO:0000256" key="5">
    <source>
        <dbReference type="ARBA" id="ARBA00022927"/>
    </source>
</evidence>
<dbReference type="InterPro" id="IPR001901">
    <property type="entry name" value="Translocase_SecE/Sec61-g"/>
</dbReference>
<dbReference type="PANTHER" id="PTHR33910:SF1">
    <property type="entry name" value="PROTEIN TRANSLOCASE SUBUNIT SECE"/>
    <property type="match status" value="1"/>
</dbReference>
<evidence type="ECO:0000256" key="8">
    <source>
        <dbReference type="ARBA" id="ARBA00023136"/>
    </source>
</evidence>
<evidence type="ECO:0000313" key="12">
    <source>
        <dbReference type="Proteomes" id="UP000218598"/>
    </source>
</evidence>
<dbReference type="GO" id="GO:0009306">
    <property type="term" value="P:protein secretion"/>
    <property type="evidence" value="ECO:0007669"/>
    <property type="project" value="UniProtKB-UniRule"/>
</dbReference>
<comment type="subcellular location">
    <subcellularLocation>
        <location evidence="9">Cell membrane</location>
        <topology evidence="9">Single-pass membrane protein</topology>
    </subcellularLocation>
    <subcellularLocation>
        <location evidence="1">Membrane</location>
    </subcellularLocation>
</comment>
<dbReference type="GO" id="GO:0006605">
    <property type="term" value="P:protein targeting"/>
    <property type="evidence" value="ECO:0007669"/>
    <property type="project" value="UniProtKB-UniRule"/>
</dbReference>